<dbReference type="Pfam" id="PF09673">
    <property type="entry name" value="TrbC_Ftype"/>
    <property type="match status" value="1"/>
</dbReference>
<organism evidence="2 3">
    <name type="scientific">Desulfobulbus propionicus (strain ATCC 33891 / DSM 2032 / VKM B-1956 / 1pr3)</name>
    <dbReference type="NCBI Taxonomy" id="577650"/>
    <lineage>
        <taxon>Bacteria</taxon>
        <taxon>Pseudomonadati</taxon>
        <taxon>Thermodesulfobacteriota</taxon>
        <taxon>Desulfobulbia</taxon>
        <taxon>Desulfobulbales</taxon>
        <taxon>Desulfobulbaceae</taxon>
        <taxon>Desulfobulbus</taxon>
    </lineage>
</organism>
<name>A0A7U4DMU9_DESPD</name>
<dbReference type="Proteomes" id="UP000006365">
    <property type="component" value="Chromosome"/>
</dbReference>
<dbReference type="InterPro" id="IPR019106">
    <property type="entry name" value="T4SS_TrbC"/>
</dbReference>
<keyword evidence="3" id="KW-1185">Reference proteome</keyword>
<evidence type="ECO:0000313" key="3">
    <source>
        <dbReference type="Proteomes" id="UP000006365"/>
    </source>
</evidence>
<proteinExistence type="predicted"/>
<protein>
    <submittedName>
        <fullName evidence="2">Type-F conjugative transfer system pilin assembly protein TrbC</fullName>
    </submittedName>
</protein>
<reference evidence="2 3" key="1">
    <citation type="journal article" date="2011" name="Stand. Genomic Sci.">
        <title>Complete genome sequence of Desulfobulbus propionicus type strain (1pr3).</title>
        <authorList>
            <person name="Pagani I."/>
            <person name="Lapidus A."/>
            <person name="Nolan M."/>
            <person name="Lucas S."/>
            <person name="Hammon N."/>
            <person name="Deshpande S."/>
            <person name="Cheng J.F."/>
            <person name="Chertkov O."/>
            <person name="Davenport K."/>
            <person name="Tapia R."/>
            <person name="Han C."/>
            <person name="Goodwin L."/>
            <person name="Pitluck S."/>
            <person name="Liolios K."/>
            <person name="Mavromatis K."/>
            <person name="Ivanova N."/>
            <person name="Mikhailova N."/>
            <person name="Pati A."/>
            <person name="Chen A."/>
            <person name="Palaniappan K."/>
            <person name="Land M."/>
            <person name="Hauser L."/>
            <person name="Chang Y.J."/>
            <person name="Jeffries C.D."/>
            <person name="Detter J.C."/>
            <person name="Brambilla E."/>
            <person name="Kannan K.P."/>
            <person name="Djao O.D."/>
            <person name="Rohde M."/>
            <person name="Pukall R."/>
            <person name="Spring S."/>
            <person name="Goker M."/>
            <person name="Sikorski J."/>
            <person name="Woyke T."/>
            <person name="Bristow J."/>
            <person name="Eisen J.A."/>
            <person name="Markowitz V."/>
            <person name="Hugenholtz P."/>
            <person name="Kyrpides N.C."/>
            <person name="Klenk H.P."/>
        </authorList>
    </citation>
    <scope>NUCLEOTIDE SEQUENCE [LARGE SCALE GENOMIC DNA]</scope>
    <source>
        <strain evidence="3">ATCC 33891 / DSM 2032 / 1pr3</strain>
    </source>
</reference>
<accession>A0A7U4DMU9</accession>
<gene>
    <name evidence="2" type="ordered locus">Despr_0157</name>
</gene>
<dbReference type="AlphaFoldDB" id="A0A7U4DMU9"/>
<dbReference type="KEGG" id="dpr:Despr_0157"/>
<dbReference type="RefSeq" id="WP_015722894.1">
    <property type="nucleotide sequence ID" value="NC_014972.1"/>
</dbReference>
<evidence type="ECO:0000256" key="1">
    <source>
        <dbReference type="SAM" id="SignalP"/>
    </source>
</evidence>
<feature type="chain" id="PRO_5031081023" evidence="1">
    <location>
        <begin position="24"/>
        <end position="264"/>
    </location>
</feature>
<sequence length="264" mass="28324">MLHLLRVGLVVLALLIAVQPAGASNRTEQESKDGVAQAQEAARDQAAGLAVEKVVDTARAAATTMELPANRQAAAGTAAARQVMERFASPAVQKRLQGERAKVAETLKATQAGDPKQQTSQLATSEHLYLFLSSSMGEDALRRLLAGTARLGDEQVVPVFAGLPHGLDDWPSNTRFFQRVLQKEPTCRDTDANSCERVQVPLRINPVLFRQYGVTEVPTLVYDNGSRAWSVQGEAQLAVLLERIHKAADSPALAGLIASLRGGQ</sequence>
<evidence type="ECO:0000313" key="2">
    <source>
        <dbReference type="EMBL" id="ADW16346.1"/>
    </source>
</evidence>
<keyword evidence="1" id="KW-0732">Signal</keyword>
<feature type="signal peptide" evidence="1">
    <location>
        <begin position="1"/>
        <end position="23"/>
    </location>
</feature>
<dbReference type="EMBL" id="CP002364">
    <property type="protein sequence ID" value="ADW16346.1"/>
    <property type="molecule type" value="Genomic_DNA"/>
</dbReference>